<comment type="caution">
    <text evidence="1">The sequence shown here is derived from an EMBL/GenBank/DDBJ whole genome shotgun (WGS) entry which is preliminary data.</text>
</comment>
<sequence>MQQGHPLQRFMLSTPMELVQMQRDIISATQPLQLQTSSNSKHSTNAQIQPPPVWPSYPMNTGPVAQPLLAQLHNTADAGPAPTSGTSGTSETTGASASVSAWPQFPQSAQLSLNFLTQYAQLPQVTASICNSQSMMSPSCPDFQLLGMFSPMDATLSLSPQLPFAETADINTIAATHQQQQQQSSLVTVPEDMSALTNSLLGHITNHGMQGVSWETVCRRLPQNSAESNRNANTPDHLAGTHSANSQGTMPATPGSITAGSAVTTLYTIPKNVGKRAGGRRSFKADEPAGLAHMTYFNVDQFYEAQRLIRRHGENWLLIGQIMGIRGGDLAENWRGYSVHSRITREWTASETEILALCRQLGIPCRMASRIIGSKLPLQCRRKTLKKPEISSVEEQEKSADQVDLQEKGPDSVSHVGWTTGHTNVLHKTQLNVPEIDTIRISECVEMQCLSGGPVNWAVVSQQIGLPVKKCLENSHCDSGKQPWIYSPETFRWDMAETLRTLINEFYPAPEPINFAAVSNFLWVSMPDCITMYGLLCGRFDWNASALEELARLSALGWSDMQIARRFSPTMAENRVTQARLMWRAQQAYSSLSSSSSLSLSLSLFANGALNTQQQNQNQDQQQQLTMLPAELDAPAISSAQNLVNTYVEDRSMEITQLLDSVRSALSAYNQVTADKCALILICAHPLGASKMSRRAHRKPKLTAPQLSTELTSVGSNVVVVDPAFYSAKWTDEETELLVRYAVTHGADRNWRHFADIVATKTPTQCANKYRSLRRYKKIAI</sequence>
<proteinExistence type="predicted"/>
<gene>
    <name evidence="1" type="ORF">LPJ66_007628</name>
</gene>
<organism evidence="1 2">
    <name type="scientific">Kickxella alabastrina</name>
    <dbReference type="NCBI Taxonomy" id="61397"/>
    <lineage>
        <taxon>Eukaryota</taxon>
        <taxon>Fungi</taxon>
        <taxon>Fungi incertae sedis</taxon>
        <taxon>Zoopagomycota</taxon>
        <taxon>Kickxellomycotina</taxon>
        <taxon>Kickxellomycetes</taxon>
        <taxon>Kickxellales</taxon>
        <taxon>Kickxellaceae</taxon>
        <taxon>Kickxella</taxon>
    </lineage>
</organism>
<evidence type="ECO:0000313" key="1">
    <source>
        <dbReference type="EMBL" id="KAJ1890183.1"/>
    </source>
</evidence>
<keyword evidence="2" id="KW-1185">Reference proteome</keyword>
<accession>A0ACC1ICL9</accession>
<protein>
    <submittedName>
        <fullName evidence="1">Uncharacterized protein</fullName>
    </submittedName>
</protein>
<evidence type="ECO:0000313" key="2">
    <source>
        <dbReference type="Proteomes" id="UP001150581"/>
    </source>
</evidence>
<dbReference type="Proteomes" id="UP001150581">
    <property type="component" value="Unassembled WGS sequence"/>
</dbReference>
<name>A0ACC1ICL9_9FUNG</name>
<reference evidence="1" key="1">
    <citation type="submission" date="2022-07" db="EMBL/GenBank/DDBJ databases">
        <title>Phylogenomic reconstructions and comparative analyses of Kickxellomycotina fungi.</title>
        <authorList>
            <person name="Reynolds N.K."/>
            <person name="Stajich J.E."/>
            <person name="Barry K."/>
            <person name="Grigoriev I.V."/>
            <person name="Crous P."/>
            <person name="Smith M.E."/>
        </authorList>
    </citation>
    <scope>NUCLEOTIDE SEQUENCE</scope>
    <source>
        <strain evidence="1">Benny 63K</strain>
    </source>
</reference>
<dbReference type="EMBL" id="JANBPG010001388">
    <property type="protein sequence ID" value="KAJ1890183.1"/>
    <property type="molecule type" value="Genomic_DNA"/>
</dbReference>